<feature type="domain" description="Integrase catalytic" evidence="3">
    <location>
        <begin position="1256"/>
        <end position="1431"/>
    </location>
</feature>
<keyword evidence="2" id="KW-0472">Membrane</keyword>
<dbReference type="EMBL" id="CAJNJA010014809">
    <property type="protein sequence ID" value="CAE7350627.1"/>
    <property type="molecule type" value="Genomic_DNA"/>
</dbReference>
<feature type="compositionally biased region" description="Acidic residues" evidence="1">
    <location>
        <begin position="365"/>
        <end position="377"/>
    </location>
</feature>
<organism evidence="4 5">
    <name type="scientific">Symbiodinium necroappetens</name>
    <dbReference type="NCBI Taxonomy" id="1628268"/>
    <lineage>
        <taxon>Eukaryota</taxon>
        <taxon>Sar</taxon>
        <taxon>Alveolata</taxon>
        <taxon>Dinophyceae</taxon>
        <taxon>Suessiales</taxon>
        <taxon>Symbiodiniaceae</taxon>
        <taxon>Symbiodinium</taxon>
    </lineage>
</organism>
<evidence type="ECO:0000256" key="2">
    <source>
        <dbReference type="SAM" id="Phobius"/>
    </source>
</evidence>
<dbReference type="Gene3D" id="3.30.420.10">
    <property type="entry name" value="Ribonuclease H-like superfamily/Ribonuclease H"/>
    <property type="match status" value="1"/>
</dbReference>
<keyword evidence="2" id="KW-1133">Transmembrane helix</keyword>
<feature type="compositionally biased region" description="Low complexity" evidence="1">
    <location>
        <begin position="314"/>
        <end position="341"/>
    </location>
</feature>
<dbReference type="PANTHER" id="PTHR37984">
    <property type="entry name" value="PROTEIN CBG26694"/>
    <property type="match status" value="1"/>
</dbReference>
<dbReference type="InterPro" id="IPR001584">
    <property type="entry name" value="Integrase_cat-core"/>
</dbReference>
<dbReference type="InterPro" id="IPR050951">
    <property type="entry name" value="Retrovirus_Pol_polyprotein"/>
</dbReference>
<feature type="region of interest" description="Disordered" evidence="1">
    <location>
        <begin position="1596"/>
        <end position="1626"/>
    </location>
</feature>
<dbReference type="InterPro" id="IPR036397">
    <property type="entry name" value="RNaseH_sf"/>
</dbReference>
<gene>
    <name evidence="4" type="ORF">SNEC2469_LOCUS9101</name>
</gene>
<accession>A0A812PE72</accession>
<dbReference type="Pfam" id="PF07727">
    <property type="entry name" value="RVT_2"/>
    <property type="match status" value="1"/>
</dbReference>
<comment type="caution">
    <text evidence="4">The sequence shown here is derived from an EMBL/GenBank/DDBJ whole genome shotgun (WGS) entry which is preliminary data.</text>
</comment>
<proteinExistence type="predicted"/>
<dbReference type="PANTHER" id="PTHR37984:SF5">
    <property type="entry name" value="PROTEIN NYNRIN-LIKE"/>
    <property type="match status" value="1"/>
</dbReference>
<dbReference type="GO" id="GO:0003676">
    <property type="term" value="F:nucleic acid binding"/>
    <property type="evidence" value="ECO:0007669"/>
    <property type="project" value="InterPro"/>
</dbReference>
<feature type="region of interest" description="Disordered" evidence="1">
    <location>
        <begin position="303"/>
        <end position="381"/>
    </location>
</feature>
<dbReference type="Proteomes" id="UP000601435">
    <property type="component" value="Unassembled WGS sequence"/>
</dbReference>
<evidence type="ECO:0000313" key="5">
    <source>
        <dbReference type="Proteomes" id="UP000601435"/>
    </source>
</evidence>
<reference evidence="4" key="1">
    <citation type="submission" date="2021-02" db="EMBL/GenBank/DDBJ databases">
        <authorList>
            <person name="Dougan E. K."/>
            <person name="Rhodes N."/>
            <person name="Thang M."/>
            <person name="Chan C."/>
        </authorList>
    </citation>
    <scope>NUCLEOTIDE SEQUENCE</scope>
</reference>
<dbReference type="PROSITE" id="PS50994">
    <property type="entry name" value="INTEGRASE"/>
    <property type="match status" value="1"/>
</dbReference>
<dbReference type="SUPFAM" id="SSF53098">
    <property type="entry name" value="Ribonuclease H-like"/>
    <property type="match status" value="1"/>
</dbReference>
<protein>
    <recommendedName>
        <fullName evidence="3">Integrase catalytic domain-containing protein</fullName>
    </recommendedName>
</protein>
<dbReference type="InterPro" id="IPR012337">
    <property type="entry name" value="RNaseH-like_sf"/>
</dbReference>
<evidence type="ECO:0000313" key="4">
    <source>
        <dbReference type="EMBL" id="CAE7350627.1"/>
    </source>
</evidence>
<dbReference type="GO" id="GO:0015074">
    <property type="term" value="P:DNA integration"/>
    <property type="evidence" value="ECO:0007669"/>
    <property type="project" value="InterPro"/>
</dbReference>
<feature type="region of interest" description="Disordered" evidence="1">
    <location>
        <begin position="1675"/>
        <end position="1699"/>
    </location>
</feature>
<dbReference type="Pfam" id="PF00665">
    <property type="entry name" value="rve"/>
    <property type="match status" value="1"/>
</dbReference>
<keyword evidence="5" id="KW-1185">Reference proteome</keyword>
<feature type="transmembrane region" description="Helical" evidence="2">
    <location>
        <begin position="24"/>
        <end position="42"/>
    </location>
</feature>
<name>A0A812PE72_9DINO</name>
<sequence length="2487" mass="273624">MLQAFSQILAAAWKRSVGCARDSVYLLRALLFLYLFLDFFLAGRSAVRVPGTGLLELVGWFHFASQALEIGARNLPADMADASGDYGGVWSKCPTWDGSPLSWRAFKREMAWWVSSLDLESTRKFNLAARFLMRQSGTVRQRGEEFSPEELAFQPAVTAPDPQTGEQITIVEEDLLAGLNKLLAALENLNGQSVLDRRGELRTQFYLHLARRPGERVADYATRFRTAISDMKTEGVKLPDPEVGWFFKEKLGLDALRRQLLDTALQGAEAYGTIEGECLRLFRDLHLQDPLYRRLDKGSGRMTIKRIFGGGPPSGASSAPSSLPSRRPSTLTTSSSTASSRKFVPRQVQAAEAEEQEAMEAALVDGDEAEQEPEETVGDNPSLEEVLQTEVQCLAEVNSHSVAEVEALANQEAHEVHMVMSLSAALRSGSSAAASEVMAASALSHDKALVGALDSACNRTCAGEEWILGYLAELQKAPAEIRELVLTTEERESFKFGNGATLPSGVRYRLPAVIAGNLVGIWVSCVPVPSLGLLLGRDLLDGLGGVLDFGRKTLRCNLFAGRPPVPLERLAAGHLALNLIPDLWPIVSRSRWRKLGPGGVLECSIGCAEWAAHLLQASPLVSEDEPHNHNLTEASLELGKMAFHAVLCASARTVEMMSNSGSLERQFLDPGTLAGDRWRRMLLRSLARFDWSREGVRLWCVKHPELRWLPFPYPSVSSVEQWRLQLDGMVASGCYPKRWVGRGRFTSTTLASMSWLRGRVGLKFAFLEDPVLSGMLASRQQPGRMNRIRTAAIREEAAAMAKESDRLKVARALLGPKRGLPTLKGDLVKLAALLHTPLEEKDTVKTIKDKLRPLLVDLCHKVPYTPAEASAASSASFAEHYDLTKSPTMAAAPRPSTLTSFGTMSPGPNPAPTTFPVVAEDPMNVATLNTHLMNVMDQRFKELGERREAMLTQVLQHMMQLQTNPRGAEPDHEMGDGCTLTQAGQRQMIGQAWERHRRDQLLISCSPRRVAEVMNAEHHGLYRRGMHETFVMEIPLLCSDVLGYNTSVGQCARTRGHTTGTTLGPDAGWDFMVPAQRQAALKLLQNKNPYFVVMSVPSAVVHEFGPVRCDGPPPRRPFMEIRAFPKGFTDRLVAAMEEEFDAETCLRRAAVQANECFEVSGVGASVDFVQETLAQEAGLEGDSETEEEAETPFVGEITPAIRAAVRRVHEATGHRPPKRLARALLLSGAPPAAVQAARELKCDVCLEKSKPKARRVATLPAPRAVGERAHVDLLVVEDALGEAFVVAHATDAVSKYQLAAVIPDKSSASVIDFLTRLWWPLLGAPQQIVADQGREFISEEFQNFCSAHSVHLWHCAVQAPWQNSPAERSGGVLKTLVAALVAEHVTLGFRDMCNVVGEACSAYNADANEEGVSPLQSVTGRQPGHQGSVLHNFAGRLAEHGLIDSEPSLQQRLALRESARVSMVRLHYSRGIRRAELARSREPTIQRPIVAGDTVYFWRVQKVNRRGDSRLSTSSRRRRLELRRWHGPAIVLALERSSEASAVTNVFLSFKGQVTKCALEHVRLASSLEQLLGGAWEAAIKELTEGGGTPVRALVPGGLEDVPEEPVGDLVSSAEPPSTAAPGTPVGQLLQRPVVQRALQRAQNQPLELTLGSQALARGQPGDFAAELRSLMERGRKRSVTESAEPTESLVDGPPSFSRRALTVNHDQLRRLASPGGDLHPLLQVQAQVECDRLRGAVSEQAPDHGSWDGRWSLPTRSQHDLLRTMGAPLPTGVPEKGHEVNATGGRKEKIWSHMSESEKQLWSEAAVKGWSAYVDNDAIRVLSVQESLAVRKELARKRELDRILTPRFVMTDKNDSLRTEEGANLPPAPSSRLVVPGFEDRANLEGEIRRDAPTGSRLSQHLLVSLVAFHHKTWSLLSADVKAAFLKGDPFVARELYIGATNPKVGPSIPLPQGCLAKVLKGVFGLADAPRQWWVKLSKSLEAHGWQRSALDQAVWFLWDGPEREQLRGMIVSHVDDLLFGGDAVAEKSLMEVGDQLGFRDVTRNEFTWCGKFFQKCADGKVTLSMKAYHENLREVYVPKARRGDVAAPLTAPEHRQLRALLGSFQWLVAQLRFDLAFCVSSLQGESPPTVGTLLRANLLVREFQRNCGFELVFRGVNPYAGGLMVVTDAALGNVDVKGSAQEAPLTKVFSQACYFVVLADEALMALMAGKTGSFNILDMRSHRIPRVCRSSYAAETLGAEEAFDVGQLCRGFLASVRGLSLHKSQVDVSLNTVPLCVVVDAKDVYDKSNSDSNSFGSQKSLAFTIAWLRSVLRRPNTSLRWTSTENMWADGGTKEMDLTHMREIMSAGRWSVTYSPSFVKQVSKGKRKKPEPMLEQAPMGQLLPPNDPLLGHLLKLGEQRGWHNLENMGVNVAYDARSKRSPEPRFSPSAFPFRSSFCRVELSSGQVQWRVLERNASYQELPNQHELLPQRAPILVTFFTRDAVQ</sequence>
<evidence type="ECO:0000256" key="1">
    <source>
        <dbReference type="SAM" id="MobiDB-lite"/>
    </source>
</evidence>
<dbReference type="InterPro" id="IPR013103">
    <property type="entry name" value="RVT_2"/>
</dbReference>
<dbReference type="OrthoDB" id="414640at2759"/>
<evidence type="ECO:0000259" key="3">
    <source>
        <dbReference type="PROSITE" id="PS50994"/>
    </source>
</evidence>
<keyword evidence="2" id="KW-0812">Transmembrane</keyword>